<dbReference type="Proteomes" id="UP001302374">
    <property type="component" value="Chromosome"/>
</dbReference>
<dbReference type="Proteomes" id="UP000576368">
    <property type="component" value="Unassembled WGS sequence"/>
</dbReference>
<evidence type="ECO:0000313" key="1">
    <source>
        <dbReference type="EMBL" id="NJC19134.1"/>
    </source>
</evidence>
<reference evidence="2 4" key="1">
    <citation type="submission" date="2019-09" db="EMBL/GenBank/DDBJ databases">
        <title>Butyricimonas paravirosa DSM 105722 (=214-4 = JCM 18677 = CCUG 65563).</title>
        <authorList>
            <person name="Le Roy T."/>
            <person name="Cani P.D."/>
        </authorList>
    </citation>
    <scope>NUCLEOTIDE SEQUENCE [LARGE SCALE GENOMIC DNA]</scope>
    <source>
        <strain evidence="2 4">DSM 105722</strain>
    </source>
</reference>
<evidence type="ECO:0000313" key="4">
    <source>
        <dbReference type="Proteomes" id="UP001302374"/>
    </source>
</evidence>
<dbReference type="GeneID" id="86893989"/>
<dbReference type="AlphaFoldDB" id="A0A7X5YE61"/>
<keyword evidence="4" id="KW-1185">Reference proteome</keyword>
<proteinExistence type="predicted"/>
<sequence length="234" mass="27797">MKKIIILLLLPWVFSCSNENSFPFEEEIIEENDESLSRSYTLYWDISNTCELILQEPINEILSEIMSIQEYRYMYDLILINDTRIQYIYIYQDDYNSVAAYEPKFKMMYFRDEYVVHDAFPEEFIHFIQDLAYDGIYGRSKADIEFEAKFFQDCLGLNDGIPLRGIGAQYGKLYMDWLLKIFDQFYVTARVYDTIMEGISGLTYDDFLEDFATKNSSYGIPEHCGARLLEYLYN</sequence>
<reference evidence="1 3" key="2">
    <citation type="submission" date="2020-03" db="EMBL/GenBank/DDBJ databases">
        <title>Genomic Encyclopedia of Type Strains, Phase IV (KMG-IV): sequencing the most valuable type-strain genomes for metagenomic binning, comparative biology and taxonomic classification.</title>
        <authorList>
            <person name="Goeker M."/>
        </authorList>
    </citation>
    <scope>NUCLEOTIDE SEQUENCE [LARGE SCALE GENOMIC DNA]</scope>
    <source>
        <strain evidence="1 3">DSM 105722</strain>
    </source>
</reference>
<dbReference type="PROSITE" id="PS51257">
    <property type="entry name" value="PROKAR_LIPOPROTEIN"/>
    <property type="match status" value="1"/>
</dbReference>
<dbReference type="RefSeq" id="WP_118594252.1">
    <property type="nucleotide sequence ID" value="NZ_BMPA01000009.1"/>
</dbReference>
<dbReference type="EMBL" id="JAATLI010000009">
    <property type="protein sequence ID" value="NJC19134.1"/>
    <property type="molecule type" value="Genomic_DNA"/>
</dbReference>
<dbReference type="EMBL" id="CP043839">
    <property type="protein sequence ID" value="WOF14723.1"/>
    <property type="molecule type" value="Genomic_DNA"/>
</dbReference>
<gene>
    <name evidence="2" type="ORF">F1644_21800</name>
    <name evidence="1" type="ORF">GGR15_002764</name>
</gene>
<protein>
    <recommendedName>
        <fullName evidence="5">Lipoprotein</fullName>
    </recommendedName>
</protein>
<accession>A0A7X5YE61</accession>
<evidence type="ECO:0000313" key="3">
    <source>
        <dbReference type="Proteomes" id="UP000576368"/>
    </source>
</evidence>
<organism evidence="1 3">
    <name type="scientific">Butyricimonas paravirosa</name>
    <dbReference type="NCBI Taxonomy" id="1472417"/>
    <lineage>
        <taxon>Bacteria</taxon>
        <taxon>Pseudomonadati</taxon>
        <taxon>Bacteroidota</taxon>
        <taxon>Bacteroidia</taxon>
        <taxon>Bacteroidales</taxon>
        <taxon>Odoribacteraceae</taxon>
        <taxon>Butyricimonas</taxon>
    </lineage>
</organism>
<name>A0A7X5YE61_9BACT</name>
<evidence type="ECO:0008006" key="5">
    <source>
        <dbReference type="Google" id="ProtNLM"/>
    </source>
</evidence>
<evidence type="ECO:0000313" key="2">
    <source>
        <dbReference type="EMBL" id="WOF14723.1"/>
    </source>
</evidence>